<sequence>MASQPDTKSPEPDLNLGDYGDLPLLFRHLKRILVDNTEYFEKYTSKTVYKRFYDSFNLMLTTIDVMEESTILLARTAPLYDYSSDVKGNGYRSLIRLVEQCIRSVTELAAYCQSHRDRFYFRSHHYSLEMEAFANLFHRTSELLQFARIVIEDSVPDNLFPECFDSKVMLEVEQLDRECFYGRTLGFQFSVGLRNFLHMVCVAMASFAEGYHKHKTSSVALAAISFLNSGKYTVNPEMRAKQIVDVTQKTNMDFCKAFWSLTEGFGIQHVPLLVSSAMKVNRVFFIPPEPFELKQADGETVTIAPPCSWSGLAPVQVRLLSSEWRKGQSKDGTTHHGQSPKPKSDGLLVHVHGGGFVAQSSKSHEMYLRSWAKELSVPILSIDYSLAPEAPFPRALEECFFVYAWCLNNFHHLGTNGKRVCVAGDSAGSGNLCVSLSLRAAEYGIRVPDSILAAYSPFNVQWVPSPSRLLSLMDPLLPTGVLGACLAAYSGMGKSPFDDCTKKSIKSLTGKSSEPVNISDKRKKTNSLLRLLRVGSRDSKHRENSFLEASPQASDESFHSCLSSPQSITQKSEIRSDPNETSGCHSSPKDLPQCNGILHCQENFNSEMPKHNEDREHGGDSSSTSTEHSQHPQSRKHSHDSTPSQSLSPQRSKHGRGDDSEHIAVHYHTDIEECHVVNVVESPGSPSKELLLFPLDVPEDEPYLEVGTPPEGDQGVEHTEDTHERTTSMSQVSLPIAKNPYMSPLLASDEMLRSLPPIDLVACSLDPILDDSVEFARRLRSLEKDVELYILEDLPHGFLSFHLVSQDSREGNELCIVCLKRSLCGKRKGTVEKPPVY</sequence>
<comment type="catalytic activity">
    <reaction evidence="37">
        <text>a monoacylglycerol + H2O = glycerol + a fatty acid + H(+)</text>
        <dbReference type="Rhea" id="RHEA:15245"/>
        <dbReference type="ChEBI" id="CHEBI:15377"/>
        <dbReference type="ChEBI" id="CHEBI:15378"/>
        <dbReference type="ChEBI" id="CHEBI:17408"/>
        <dbReference type="ChEBI" id="CHEBI:17754"/>
        <dbReference type="ChEBI" id="CHEBI:28868"/>
        <dbReference type="EC" id="3.1.1.79"/>
    </reaction>
</comment>
<comment type="catalytic activity">
    <reaction evidence="38">
        <text>1,3-di-(9Z-octadecenoyl)-glycerol + H2O = 1-(9Z-octadecenoyl)-glycerol + (9Z)-octadecenoate + H(+)</text>
        <dbReference type="Rhea" id="RHEA:39939"/>
        <dbReference type="ChEBI" id="CHEBI:15377"/>
        <dbReference type="ChEBI" id="CHEBI:15378"/>
        <dbReference type="ChEBI" id="CHEBI:30823"/>
        <dbReference type="ChEBI" id="CHEBI:75342"/>
        <dbReference type="ChEBI" id="CHEBI:75735"/>
    </reaction>
    <physiologicalReaction direction="left-to-right" evidence="38">
        <dbReference type="Rhea" id="RHEA:39940"/>
    </physiologicalReaction>
</comment>
<evidence type="ECO:0000256" key="5">
    <source>
        <dbReference type="ARBA" id="ARBA00004502"/>
    </source>
</evidence>
<dbReference type="InterPro" id="IPR010468">
    <property type="entry name" value="HSL_N"/>
</dbReference>
<evidence type="ECO:0000256" key="15">
    <source>
        <dbReference type="ARBA" id="ARBA00022548"/>
    </source>
</evidence>
<dbReference type="PROSITE" id="PS01173">
    <property type="entry name" value="LIPASE_GDXG_HIS"/>
    <property type="match status" value="1"/>
</dbReference>
<evidence type="ECO:0000259" key="42">
    <source>
        <dbReference type="Pfam" id="PF06350"/>
    </source>
</evidence>
<accession>A0ABN8R0G9</accession>
<evidence type="ECO:0000256" key="33">
    <source>
        <dbReference type="ARBA" id="ARBA00048657"/>
    </source>
</evidence>
<keyword evidence="19" id="KW-0443">Lipid metabolism</keyword>
<feature type="region of interest" description="Disordered" evidence="41">
    <location>
        <begin position="540"/>
        <end position="591"/>
    </location>
</feature>
<organism evidence="44 45">
    <name type="scientific">Porites lobata</name>
    <dbReference type="NCBI Taxonomy" id="104759"/>
    <lineage>
        <taxon>Eukaryota</taxon>
        <taxon>Metazoa</taxon>
        <taxon>Cnidaria</taxon>
        <taxon>Anthozoa</taxon>
        <taxon>Hexacorallia</taxon>
        <taxon>Scleractinia</taxon>
        <taxon>Fungiina</taxon>
        <taxon>Poritidae</taxon>
        <taxon>Porites</taxon>
    </lineage>
</organism>
<evidence type="ECO:0000256" key="29">
    <source>
        <dbReference type="ARBA" id="ARBA00047476"/>
    </source>
</evidence>
<dbReference type="InterPro" id="IPR029058">
    <property type="entry name" value="AB_hydrolase_fold"/>
</dbReference>
<comment type="catalytic activity">
    <reaction evidence="29">
        <text>2-(5Z,8Z,11Z,14Z-eicosatetraenoyl)-glycerol + H2O = glycerol + (5Z,8Z,11Z,14Z)-eicosatetraenoate + H(+)</text>
        <dbReference type="Rhea" id="RHEA:26132"/>
        <dbReference type="ChEBI" id="CHEBI:15377"/>
        <dbReference type="ChEBI" id="CHEBI:15378"/>
        <dbReference type="ChEBI" id="CHEBI:17754"/>
        <dbReference type="ChEBI" id="CHEBI:32395"/>
        <dbReference type="ChEBI" id="CHEBI:52392"/>
    </reaction>
    <physiologicalReaction direction="left-to-right" evidence="29">
        <dbReference type="Rhea" id="RHEA:26133"/>
    </physiologicalReaction>
</comment>
<evidence type="ECO:0000256" key="23">
    <source>
        <dbReference type="ARBA" id="ARBA00023406"/>
    </source>
</evidence>
<evidence type="ECO:0000256" key="34">
    <source>
        <dbReference type="ARBA" id="ARBA00048674"/>
    </source>
</evidence>
<feature type="compositionally biased region" description="Polar residues" evidence="41">
    <location>
        <begin position="641"/>
        <end position="650"/>
    </location>
</feature>
<keyword evidence="17" id="KW-0378">Hydrolase</keyword>
<evidence type="ECO:0000256" key="21">
    <source>
        <dbReference type="ARBA" id="ARBA00023166"/>
    </source>
</evidence>
<evidence type="ECO:0000256" key="19">
    <source>
        <dbReference type="ARBA" id="ARBA00023098"/>
    </source>
</evidence>
<keyword evidence="16" id="KW-0551">Lipid droplet</keyword>
<feature type="region of interest" description="Disordered" evidence="41">
    <location>
        <begin position="706"/>
        <end position="730"/>
    </location>
</feature>
<keyword evidence="22" id="KW-0753">Steroid metabolism</keyword>
<evidence type="ECO:0000256" key="20">
    <source>
        <dbReference type="ARBA" id="ARBA00023136"/>
    </source>
</evidence>
<comment type="caution">
    <text evidence="44">The sequence shown here is derived from an EMBL/GenBank/DDBJ whole genome shotgun (WGS) entry which is preliminary data.</text>
</comment>
<evidence type="ECO:0000256" key="32">
    <source>
        <dbReference type="ARBA" id="ARBA00048386"/>
    </source>
</evidence>
<comment type="catalytic activity">
    <reaction evidence="34">
        <text>1,2-di-(9Z-octadecenoyl)-glycerol + H2O = (9Z-octadecenoyl)-glycerol + (9Z)-octadecenoate + H(+)</text>
        <dbReference type="Rhea" id="RHEA:38455"/>
        <dbReference type="ChEBI" id="CHEBI:15377"/>
        <dbReference type="ChEBI" id="CHEBI:15378"/>
        <dbReference type="ChEBI" id="CHEBI:30823"/>
        <dbReference type="ChEBI" id="CHEBI:52323"/>
        <dbReference type="ChEBI" id="CHEBI:75937"/>
    </reaction>
    <physiologicalReaction direction="left-to-right" evidence="34">
        <dbReference type="Rhea" id="RHEA:38456"/>
    </physiologicalReaction>
</comment>
<evidence type="ECO:0000256" key="12">
    <source>
        <dbReference type="ARBA" id="ARBA00015845"/>
    </source>
</evidence>
<comment type="catalytic activity">
    <reaction evidence="2">
        <text>Hydrolyzes glycerol monoesters of long-chain fatty acids.</text>
        <dbReference type="EC" id="3.1.1.23"/>
    </reaction>
</comment>
<dbReference type="EC" id="3.1.1.79" evidence="10"/>
<comment type="catalytic activity">
    <reaction evidence="39">
        <text>2-(9Z-octadecenoyl)-glycerol + H2O = glycerol + (9Z)-octadecenoate + H(+)</text>
        <dbReference type="Rhea" id="RHEA:38491"/>
        <dbReference type="ChEBI" id="CHEBI:15377"/>
        <dbReference type="ChEBI" id="CHEBI:15378"/>
        <dbReference type="ChEBI" id="CHEBI:17754"/>
        <dbReference type="ChEBI" id="CHEBI:30823"/>
        <dbReference type="ChEBI" id="CHEBI:73990"/>
    </reaction>
    <physiologicalReaction direction="left-to-right" evidence="39">
        <dbReference type="Rhea" id="RHEA:38492"/>
    </physiologicalReaction>
</comment>
<dbReference type="Proteomes" id="UP001159405">
    <property type="component" value="Unassembled WGS sequence"/>
</dbReference>
<keyword evidence="15" id="KW-0153">Cholesterol metabolism</keyword>
<feature type="domain" description="Hormone-sensitive lipase N-terminal" evidence="42">
    <location>
        <begin position="26"/>
        <end position="329"/>
    </location>
</feature>
<comment type="catalytic activity">
    <reaction evidence="1">
        <text>a triacylglycerol + H2O = a diacylglycerol + a fatty acid + H(+)</text>
        <dbReference type="Rhea" id="RHEA:12044"/>
        <dbReference type="ChEBI" id="CHEBI:15377"/>
        <dbReference type="ChEBI" id="CHEBI:15378"/>
        <dbReference type="ChEBI" id="CHEBI:17855"/>
        <dbReference type="ChEBI" id="CHEBI:18035"/>
        <dbReference type="ChEBI" id="CHEBI:28868"/>
        <dbReference type="EC" id="3.1.1.79"/>
    </reaction>
</comment>
<dbReference type="InterPro" id="IPR002168">
    <property type="entry name" value="Lipase_GDXG_HIS_AS"/>
</dbReference>
<evidence type="ECO:0000256" key="22">
    <source>
        <dbReference type="ARBA" id="ARBA00023221"/>
    </source>
</evidence>
<feature type="region of interest" description="Disordered" evidence="41">
    <location>
        <begin position="607"/>
        <end position="659"/>
    </location>
</feature>
<evidence type="ECO:0000256" key="6">
    <source>
        <dbReference type="ARBA" id="ARBA00004514"/>
    </source>
</evidence>
<evidence type="ECO:0000256" key="16">
    <source>
        <dbReference type="ARBA" id="ARBA00022677"/>
    </source>
</evidence>
<evidence type="ECO:0000256" key="1">
    <source>
        <dbReference type="ARBA" id="ARBA00000803"/>
    </source>
</evidence>
<evidence type="ECO:0000256" key="39">
    <source>
        <dbReference type="ARBA" id="ARBA00049461"/>
    </source>
</evidence>
<evidence type="ECO:0000256" key="40">
    <source>
        <dbReference type="ARBA" id="ARBA00049519"/>
    </source>
</evidence>
<dbReference type="EC" id="3.1.1.23" evidence="11"/>
<comment type="similarity">
    <text evidence="9">Belongs to the 'GDXG' lipolytic enzyme family.</text>
</comment>
<dbReference type="PANTHER" id="PTHR23025">
    <property type="entry name" value="TRIACYLGLYCEROL LIPASE"/>
    <property type="match status" value="1"/>
</dbReference>
<evidence type="ECO:0000256" key="14">
    <source>
        <dbReference type="ARBA" id="ARBA00022490"/>
    </source>
</evidence>
<comment type="catalytic activity">
    <reaction evidence="31">
        <text>a diacylglycerol + H2O = a monoacylglycerol + a fatty acid + H(+)</text>
        <dbReference type="Rhea" id="RHEA:32731"/>
        <dbReference type="ChEBI" id="CHEBI:15377"/>
        <dbReference type="ChEBI" id="CHEBI:15378"/>
        <dbReference type="ChEBI" id="CHEBI:17408"/>
        <dbReference type="ChEBI" id="CHEBI:18035"/>
        <dbReference type="ChEBI" id="CHEBI:28868"/>
        <dbReference type="EC" id="3.1.1.79"/>
    </reaction>
</comment>
<reference evidence="44 45" key="1">
    <citation type="submission" date="2022-05" db="EMBL/GenBank/DDBJ databases">
        <authorList>
            <consortium name="Genoscope - CEA"/>
            <person name="William W."/>
        </authorList>
    </citation>
    <scope>NUCLEOTIDE SEQUENCE [LARGE SCALE GENOMIC DNA]</scope>
</reference>
<comment type="catalytic activity">
    <reaction evidence="30">
        <text>cholesteryl (9Z-octadecenoate) + H2O = cholesterol + (9Z)-octadecenoate + H(+)</text>
        <dbReference type="Rhea" id="RHEA:33875"/>
        <dbReference type="ChEBI" id="CHEBI:15377"/>
        <dbReference type="ChEBI" id="CHEBI:15378"/>
        <dbReference type="ChEBI" id="CHEBI:16113"/>
        <dbReference type="ChEBI" id="CHEBI:30823"/>
        <dbReference type="ChEBI" id="CHEBI:46898"/>
    </reaction>
    <physiologicalReaction direction="left-to-right" evidence="30">
        <dbReference type="Rhea" id="RHEA:33876"/>
    </physiologicalReaction>
</comment>
<keyword evidence="20" id="KW-0472">Membrane</keyword>
<comment type="catalytic activity">
    <reaction evidence="23">
        <text>1-O-hexadecyl-2-acetyl-sn-glycerol + H2O = 1-O-hexadecyl-sn-glycerol + acetate + H(+)</text>
        <dbReference type="Rhea" id="RHEA:38563"/>
        <dbReference type="ChEBI" id="CHEBI:15377"/>
        <dbReference type="ChEBI" id="CHEBI:15378"/>
        <dbReference type="ChEBI" id="CHEBI:30089"/>
        <dbReference type="ChEBI" id="CHEBI:34115"/>
        <dbReference type="ChEBI" id="CHEBI:75936"/>
    </reaction>
    <physiologicalReaction direction="left-to-right" evidence="23">
        <dbReference type="Rhea" id="RHEA:38564"/>
    </physiologicalReaction>
</comment>
<name>A0ABN8R0G9_9CNID</name>
<evidence type="ECO:0000256" key="37">
    <source>
        <dbReference type="ARBA" id="ARBA00049208"/>
    </source>
</evidence>
<evidence type="ECO:0000256" key="38">
    <source>
        <dbReference type="ARBA" id="ARBA00049372"/>
    </source>
</evidence>
<dbReference type="Gene3D" id="3.40.50.1820">
    <property type="entry name" value="alpha/beta hydrolase"/>
    <property type="match status" value="2"/>
</dbReference>
<comment type="catalytic activity">
    <reaction evidence="36">
        <text>2,3-di-(9Z)-octadecenoyl-sn-glycerol + H2O = 2-(9Z-octadecenoyl)-glycerol + (9Z)-octadecenoate + H(+)</text>
        <dbReference type="Rhea" id="RHEA:38383"/>
        <dbReference type="ChEBI" id="CHEBI:15377"/>
        <dbReference type="ChEBI" id="CHEBI:15378"/>
        <dbReference type="ChEBI" id="CHEBI:30823"/>
        <dbReference type="ChEBI" id="CHEBI:73990"/>
        <dbReference type="ChEBI" id="CHEBI:75824"/>
    </reaction>
    <physiologicalReaction direction="left-to-right" evidence="36">
        <dbReference type="Rhea" id="RHEA:38384"/>
    </physiologicalReaction>
</comment>
<keyword evidence="14" id="KW-0963">Cytoplasm</keyword>
<evidence type="ECO:0000256" key="24">
    <source>
        <dbReference type="ARBA" id="ARBA00030031"/>
    </source>
</evidence>
<evidence type="ECO:0000256" key="2">
    <source>
        <dbReference type="ARBA" id="ARBA00001613"/>
    </source>
</evidence>
<comment type="catalytic activity">
    <reaction evidence="28">
        <text>1,2-di-(9Z-octadecenoyl)-glycerol + H2O = 2-(9Z-octadecenoyl)-glycerol + (9Z)-octadecenoate + H(+)</text>
        <dbReference type="Rhea" id="RHEA:38659"/>
        <dbReference type="ChEBI" id="CHEBI:15377"/>
        <dbReference type="ChEBI" id="CHEBI:15378"/>
        <dbReference type="ChEBI" id="CHEBI:30823"/>
        <dbReference type="ChEBI" id="CHEBI:52323"/>
        <dbReference type="ChEBI" id="CHEBI:73990"/>
    </reaction>
    <physiologicalReaction direction="left-to-right" evidence="28">
        <dbReference type="Rhea" id="RHEA:38660"/>
    </physiologicalReaction>
</comment>
<evidence type="ECO:0000256" key="9">
    <source>
        <dbReference type="ARBA" id="ARBA00010515"/>
    </source>
</evidence>
<dbReference type="EMBL" id="CALNXK010000171">
    <property type="protein sequence ID" value="CAH3172271.1"/>
    <property type="molecule type" value="Genomic_DNA"/>
</dbReference>
<dbReference type="InterPro" id="IPR013094">
    <property type="entry name" value="AB_hydrolase_3"/>
</dbReference>
<comment type="pathway">
    <text evidence="8">Lipid metabolism.</text>
</comment>
<evidence type="ECO:0000256" key="17">
    <source>
        <dbReference type="ARBA" id="ARBA00022801"/>
    </source>
</evidence>
<comment type="catalytic activity">
    <reaction evidence="27">
        <text>1-(9Z-octadecenoyl)-glycerol + H2O = glycerol + (9Z)-octadecenoate + H(+)</text>
        <dbReference type="Rhea" id="RHEA:38487"/>
        <dbReference type="ChEBI" id="CHEBI:15377"/>
        <dbReference type="ChEBI" id="CHEBI:15378"/>
        <dbReference type="ChEBI" id="CHEBI:17754"/>
        <dbReference type="ChEBI" id="CHEBI:30823"/>
        <dbReference type="ChEBI" id="CHEBI:75342"/>
    </reaction>
    <physiologicalReaction direction="left-to-right" evidence="27">
        <dbReference type="Rhea" id="RHEA:38488"/>
    </physiologicalReaction>
</comment>
<keyword evidence="13" id="KW-1003">Cell membrane</keyword>
<evidence type="ECO:0000256" key="18">
    <source>
        <dbReference type="ARBA" id="ARBA00022963"/>
    </source>
</evidence>
<evidence type="ECO:0000256" key="28">
    <source>
        <dbReference type="ARBA" id="ARBA00047458"/>
    </source>
</evidence>
<evidence type="ECO:0000256" key="26">
    <source>
        <dbReference type="ARBA" id="ARBA00046695"/>
    </source>
</evidence>
<evidence type="ECO:0000256" key="10">
    <source>
        <dbReference type="ARBA" id="ARBA00013088"/>
    </source>
</evidence>
<feature type="domain" description="Alpha/beta hydrolase fold-3" evidence="43">
    <location>
        <begin position="736"/>
        <end position="799"/>
    </location>
</feature>
<evidence type="ECO:0000256" key="8">
    <source>
        <dbReference type="ARBA" id="ARBA00005189"/>
    </source>
</evidence>
<comment type="subunit">
    <text evidence="26">Monomer and homodimer. Interacts with CAVIN1 in the adipocyte cytoplasm. Interacts with PLIN5.</text>
</comment>
<evidence type="ECO:0000256" key="31">
    <source>
        <dbReference type="ARBA" id="ARBA00047674"/>
    </source>
</evidence>
<keyword evidence="21" id="KW-1207">Sterol metabolism</keyword>
<evidence type="ECO:0000256" key="30">
    <source>
        <dbReference type="ARBA" id="ARBA00047653"/>
    </source>
</evidence>
<keyword evidence="45" id="KW-1185">Reference proteome</keyword>
<gene>
    <name evidence="44" type="ORF">PLOB_00012793</name>
</gene>
<evidence type="ECO:0000256" key="3">
    <source>
        <dbReference type="ARBA" id="ARBA00004236"/>
    </source>
</evidence>
<dbReference type="Pfam" id="PF06350">
    <property type="entry name" value="HSL_N"/>
    <property type="match status" value="1"/>
</dbReference>
<evidence type="ECO:0000256" key="35">
    <source>
        <dbReference type="ARBA" id="ARBA00049053"/>
    </source>
</evidence>
<evidence type="ECO:0000313" key="45">
    <source>
        <dbReference type="Proteomes" id="UP001159405"/>
    </source>
</evidence>
<comment type="catalytic activity">
    <reaction evidence="32">
        <text>1,2,3-tri-(9Z-octadecenoyl)-glycerol + H2O = di-(9Z)-octadecenoylglycerol + (9Z)-octadecenoate + H(+)</text>
        <dbReference type="Rhea" id="RHEA:38575"/>
        <dbReference type="ChEBI" id="CHEBI:15377"/>
        <dbReference type="ChEBI" id="CHEBI:15378"/>
        <dbReference type="ChEBI" id="CHEBI:30823"/>
        <dbReference type="ChEBI" id="CHEBI:53753"/>
        <dbReference type="ChEBI" id="CHEBI:75945"/>
    </reaction>
    <physiologicalReaction direction="left-to-right" evidence="32">
        <dbReference type="Rhea" id="RHEA:38576"/>
    </physiologicalReaction>
</comment>
<evidence type="ECO:0000256" key="27">
    <source>
        <dbReference type="ARBA" id="ARBA00047438"/>
    </source>
</evidence>
<protein>
    <recommendedName>
        <fullName evidence="12">Hormone-sensitive lipase</fullName>
        <ecNumber evidence="11">3.1.1.23</ecNumber>
        <ecNumber evidence="10">3.1.1.79</ecNumber>
    </recommendedName>
    <alternativeName>
        <fullName evidence="25">Monoacylglycerol lipase LIPE</fullName>
    </alternativeName>
    <alternativeName>
        <fullName evidence="24">Retinyl ester hydrolase</fullName>
    </alternativeName>
</protein>
<keyword evidence="18" id="KW-0442">Lipid degradation</keyword>
<evidence type="ECO:0000256" key="41">
    <source>
        <dbReference type="SAM" id="MobiDB-lite"/>
    </source>
</evidence>
<evidence type="ECO:0000256" key="36">
    <source>
        <dbReference type="ARBA" id="ARBA00049143"/>
    </source>
</evidence>
<evidence type="ECO:0000259" key="43">
    <source>
        <dbReference type="Pfam" id="PF07859"/>
    </source>
</evidence>
<evidence type="ECO:0000256" key="13">
    <source>
        <dbReference type="ARBA" id="ARBA00022475"/>
    </source>
</evidence>
<evidence type="ECO:0000256" key="7">
    <source>
        <dbReference type="ARBA" id="ARBA00004879"/>
    </source>
</evidence>
<comment type="catalytic activity">
    <reaction evidence="35">
        <text>all-trans-retinyl hexadecanoate + H2O = all-trans-retinol + hexadecanoate + H(+)</text>
        <dbReference type="Rhea" id="RHEA:13933"/>
        <dbReference type="ChEBI" id="CHEBI:7896"/>
        <dbReference type="ChEBI" id="CHEBI:15377"/>
        <dbReference type="ChEBI" id="CHEBI:15378"/>
        <dbReference type="ChEBI" id="CHEBI:17336"/>
        <dbReference type="ChEBI" id="CHEBI:17616"/>
    </reaction>
    <physiologicalReaction direction="left-to-right" evidence="35">
        <dbReference type="Rhea" id="RHEA:13934"/>
    </physiologicalReaction>
</comment>
<evidence type="ECO:0000256" key="4">
    <source>
        <dbReference type="ARBA" id="ARBA00004345"/>
    </source>
</evidence>
<feature type="compositionally biased region" description="Basic and acidic residues" evidence="41">
    <location>
        <begin position="608"/>
        <end position="619"/>
    </location>
</feature>
<dbReference type="SUPFAM" id="SSF53474">
    <property type="entry name" value="alpha/beta-Hydrolases"/>
    <property type="match status" value="1"/>
</dbReference>
<comment type="catalytic activity">
    <reaction evidence="33">
        <text>1,2-di-(9Z-octadecenoyl)-glycerol + (9Z)-octadecenoate + H(+) = 1,2,3-tri-(9Z-octadecenoyl)-glycerol + H2O</text>
        <dbReference type="Rhea" id="RHEA:38379"/>
        <dbReference type="ChEBI" id="CHEBI:15377"/>
        <dbReference type="ChEBI" id="CHEBI:15378"/>
        <dbReference type="ChEBI" id="CHEBI:30823"/>
        <dbReference type="ChEBI" id="CHEBI:52323"/>
        <dbReference type="ChEBI" id="CHEBI:53753"/>
    </reaction>
    <physiologicalReaction direction="right-to-left" evidence="33">
        <dbReference type="Rhea" id="RHEA:38381"/>
    </physiologicalReaction>
</comment>
<dbReference type="PANTHER" id="PTHR23025:SF3">
    <property type="entry name" value="HORMONE-SENSITIVE LIPASE"/>
    <property type="match status" value="1"/>
</dbReference>
<evidence type="ECO:0000256" key="25">
    <source>
        <dbReference type="ARBA" id="ARBA00031112"/>
    </source>
</evidence>
<comment type="catalytic activity">
    <reaction evidence="40">
        <text>1,2-di-(9Z-octadecenoyl)-sn-glycerol + H2O = (9Z-octadecenoyl)-glycerol + (9Z)-octadecenoate + H(+)</text>
        <dbReference type="Rhea" id="RHEA:39935"/>
        <dbReference type="ChEBI" id="CHEBI:15377"/>
        <dbReference type="ChEBI" id="CHEBI:15378"/>
        <dbReference type="ChEBI" id="CHEBI:30823"/>
        <dbReference type="ChEBI" id="CHEBI:52333"/>
        <dbReference type="ChEBI" id="CHEBI:75937"/>
    </reaction>
    <physiologicalReaction direction="left-to-right" evidence="40">
        <dbReference type="Rhea" id="RHEA:39936"/>
    </physiologicalReaction>
</comment>
<feature type="compositionally biased region" description="Polar residues" evidence="41">
    <location>
        <begin position="551"/>
        <end position="571"/>
    </location>
</feature>
<feature type="domain" description="Alpha/beta hydrolase fold-3" evidence="43">
    <location>
        <begin position="348"/>
        <end position="490"/>
    </location>
</feature>
<dbReference type="Pfam" id="PF07859">
    <property type="entry name" value="Abhydrolase_3"/>
    <property type="match status" value="2"/>
</dbReference>
<evidence type="ECO:0000313" key="44">
    <source>
        <dbReference type="EMBL" id="CAH3172271.1"/>
    </source>
</evidence>
<comment type="subcellular location">
    <subcellularLocation>
        <location evidence="3">Cell membrane</location>
    </subcellularLocation>
    <subcellularLocation>
        <location evidence="6">Cytoplasm</location>
        <location evidence="6">Cytosol</location>
    </subcellularLocation>
    <subcellularLocation>
        <location evidence="5">Lipid droplet</location>
    </subcellularLocation>
    <subcellularLocation>
        <location evidence="4">Membrane</location>
        <location evidence="4">Caveola</location>
    </subcellularLocation>
</comment>
<proteinExistence type="inferred from homology"/>
<feature type="compositionally biased region" description="Basic and acidic residues" evidence="41">
    <location>
        <begin position="715"/>
        <end position="726"/>
    </location>
</feature>
<comment type="pathway">
    <text evidence="7">Glycerolipid metabolism; triacylglycerol degradation.</text>
</comment>
<evidence type="ECO:0000256" key="11">
    <source>
        <dbReference type="ARBA" id="ARBA00013254"/>
    </source>
</evidence>